<evidence type="ECO:0000313" key="1">
    <source>
        <dbReference type="EMBL" id="SFM56911.1"/>
    </source>
</evidence>
<dbReference type="AlphaFoldDB" id="A0A1I4RXL7"/>
<name>A0A1I4RXL7_9GAMM</name>
<reference evidence="2" key="1">
    <citation type="submission" date="2016-10" db="EMBL/GenBank/DDBJ databases">
        <authorList>
            <person name="Varghese N."/>
            <person name="Submissions S."/>
        </authorList>
    </citation>
    <scope>NUCLEOTIDE SEQUENCE [LARGE SCALE GENOMIC DNA]</scope>
    <source>
        <strain evidence="2">CGMCC 1.7061</strain>
    </source>
</reference>
<accession>A0A1I4RXL7</accession>
<proteinExistence type="predicted"/>
<protein>
    <submittedName>
        <fullName evidence="1">Uncharacterized protein</fullName>
    </submittedName>
</protein>
<keyword evidence="2" id="KW-1185">Reference proteome</keyword>
<evidence type="ECO:0000313" key="2">
    <source>
        <dbReference type="Proteomes" id="UP000198519"/>
    </source>
</evidence>
<sequence>MVYLAIAAFSVLTLVSGMLCWALVQQRKALAAALELNADRFRDVEPEMMLTLKVLEPVVVAKRESRSARVVADRLPVMVTKMVYQRVMQEVAEEMAQRDIQVEMKIEYR</sequence>
<dbReference type="RefSeq" id="WP_245749995.1">
    <property type="nucleotide sequence ID" value="NZ_FOUE01000004.1"/>
</dbReference>
<dbReference type="Proteomes" id="UP000198519">
    <property type="component" value="Unassembled WGS sequence"/>
</dbReference>
<organism evidence="1 2">
    <name type="scientific">Marinobacter zhejiangensis</name>
    <dbReference type="NCBI Taxonomy" id="488535"/>
    <lineage>
        <taxon>Bacteria</taxon>
        <taxon>Pseudomonadati</taxon>
        <taxon>Pseudomonadota</taxon>
        <taxon>Gammaproteobacteria</taxon>
        <taxon>Pseudomonadales</taxon>
        <taxon>Marinobacteraceae</taxon>
        <taxon>Marinobacter</taxon>
    </lineage>
</organism>
<gene>
    <name evidence="1" type="ORF">SAMN04487963_3007</name>
</gene>
<dbReference type="EMBL" id="FOUE01000004">
    <property type="protein sequence ID" value="SFM56911.1"/>
    <property type="molecule type" value="Genomic_DNA"/>
</dbReference>
<dbReference type="STRING" id="488535.SAMN04487963_3007"/>